<protein>
    <submittedName>
        <fullName evidence="1">Uncharacterized protein</fullName>
    </submittedName>
</protein>
<dbReference type="EMBL" id="CP029693">
    <property type="protein sequence ID" value="AWY40346.1"/>
    <property type="molecule type" value="Genomic_DNA"/>
</dbReference>
<dbReference type="Proteomes" id="UP000250299">
    <property type="component" value="Chromosome"/>
</dbReference>
<gene>
    <name evidence="1" type="ORF">DKY63_10745</name>
</gene>
<evidence type="ECO:0000313" key="2">
    <source>
        <dbReference type="Proteomes" id="UP000250299"/>
    </source>
</evidence>
<dbReference type="AlphaFoldDB" id="A0A2Z4RH60"/>
<name>A0A2Z4RH60_PSEPU</name>
<dbReference type="OrthoDB" id="7032930at2"/>
<sequence>MWGVRCRGFESSVFLRASSRASPLPQGICDRHKTIVGASLLAMASVQAPQITEQTPAPW</sequence>
<accession>A0A2Z4RH60</accession>
<organism evidence="1 2">
    <name type="scientific">Pseudomonas putida</name>
    <name type="common">Arthrobacter siderocapsulatus</name>
    <dbReference type="NCBI Taxonomy" id="303"/>
    <lineage>
        <taxon>Bacteria</taxon>
        <taxon>Pseudomonadati</taxon>
        <taxon>Pseudomonadota</taxon>
        <taxon>Gammaproteobacteria</taxon>
        <taxon>Pseudomonadales</taxon>
        <taxon>Pseudomonadaceae</taxon>
        <taxon>Pseudomonas</taxon>
    </lineage>
</organism>
<evidence type="ECO:0000313" key="1">
    <source>
        <dbReference type="EMBL" id="AWY40346.1"/>
    </source>
</evidence>
<proteinExistence type="predicted"/>
<reference evidence="1 2" key="1">
    <citation type="submission" date="2018-05" db="EMBL/GenBank/DDBJ databases">
        <title>Whole genome sequence of Pseudomonas putida JBC17.</title>
        <authorList>
            <person name="Lee Y.H."/>
            <person name="David K."/>
        </authorList>
    </citation>
    <scope>NUCLEOTIDE SEQUENCE [LARGE SCALE GENOMIC DNA]</scope>
    <source>
        <strain evidence="1 2">JBC17</strain>
    </source>
</reference>